<proteinExistence type="predicted"/>
<name>A0A7J4XRZ5_BACOV</name>
<reference evidence="1 2" key="1">
    <citation type="journal article" date="2019" name="Nat. Med.">
        <title>A library of human gut bacterial isolates paired with longitudinal multiomics data enables mechanistic microbiome research.</title>
        <authorList>
            <person name="Poyet M."/>
            <person name="Groussin M."/>
            <person name="Gibbons S.M."/>
            <person name="Avila-Pacheco J."/>
            <person name="Jiang X."/>
            <person name="Kearney S.M."/>
            <person name="Perrotta A.R."/>
            <person name="Berdy B."/>
            <person name="Zhao S."/>
            <person name="Lieberman T.D."/>
            <person name="Swanson P.K."/>
            <person name="Smith M."/>
            <person name="Roesemann S."/>
            <person name="Alexander J.E."/>
            <person name="Rich S.A."/>
            <person name="Livny J."/>
            <person name="Vlamakis H."/>
            <person name="Clish C."/>
            <person name="Bullock K."/>
            <person name="Deik A."/>
            <person name="Scott J."/>
            <person name="Pierce K.A."/>
            <person name="Xavier R.J."/>
            <person name="Alm E.J."/>
        </authorList>
    </citation>
    <scope>NUCLEOTIDE SEQUENCE [LARGE SCALE GENOMIC DNA]</scope>
    <source>
        <strain evidence="1 2">BIOML-A15</strain>
    </source>
</reference>
<dbReference type="EMBL" id="VWFP01000032">
    <property type="protein sequence ID" value="KAA4621040.1"/>
    <property type="molecule type" value="Genomic_DNA"/>
</dbReference>
<comment type="caution">
    <text evidence="1">The sequence shown here is derived from an EMBL/GenBank/DDBJ whole genome shotgun (WGS) entry which is preliminary data.</text>
</comment>
<dbReference type="Pfam" id="PF14054">
    <property type="entry name" value="DUF4249"/>
    <property type="match status" value="1"/>
</dbReference>
<protein>
    <submittedName>
        <fullName evidence="1">DUF4249 domain-containing protein</fullName>
    </submittedName>
</protein>
<dbReference type="Proteomes" id="UP000424805">
    <property type="component" value="Unassembled WGS sequence"/>
</dbReference>
<evidence type="ECO:0000313" key="1">
    <source>
        <dbReference type="EMBL" id="KAA4621040.1"/>
    </source>
</evidence>
<dbReference type="AlphaFoldDB" id="A0A7J4XRZ5"/>
<sequence>MLKAFLYSWIVMLVAVFTSCEPDWDFDSDYESEVVVEGGITVDGFAKVYLSQSKILNSTWDSIALSKLPVMSAKVTVSDGSQTEILVGRIDKGRLPYFVYTGSQIRGEVGKVYTLTVMYRGKEITARTTIPEPILLDSIRLRPTEGCDTLYQATAYFNDPEGEANYYKIFTQVEEKDEDYYNAFMGTFSDEILVSPVATAEIYRGFRHTELNKYTPFFTPGEKVGICFSQITEEGFRFWSQYENEVINSGNPVFPNTTNLPGNIDGGLGIWMGYGTAVYYVEVKNTCYHYKH</sequence>
<evidence type="ECO:0000313" key="2">
    <source>
        <dbReference type="Proteomes" id="UP000424805"/>
    </source>
</evidence>
<dbReference type="PROSITE" id="PS51257">
    <property type="entry name" value="PROKAR_LIPOPROTEIN"/>
    <property type="match status" value="1"/>
</dbReference>
<gene>
    <name evidence="1" type="ORF">F3B90_22940</name>
</gene>
<accession>A0A7J4XRZ5</accession>
<dbReference type="InterPro" id="IPR025345">
    <property type="entry name" value="DUF4249"/>
</dbReference>
<organism evidence="1 2">
    <name type="scientific">Bacteroides ovatus</name>
    <dbReference type="NCBI Taxonomy" id="28116"/>
    <lineage>
        <taxon>Bacteria</taxon>
        <taxon>Pseudomonadati</taxon>
        <taxon>Bacteroidota</taxon>
        <taxon>Bacteroidia</taxon>
        <taxon>Bacteroidales</taxon>
        <taxon>Bacteroidaceae</taxon>
        <taxon>Bacteroides</taxon>
    </lineage>
</organism>